<dbReference type="GO" id="GO:0005506">
    <property type="term" value="F:iron ion binding"/>
    <property type="evidence" value="ECO:0007669"/>
    <property type="project" value="InterPro"/>
</dbReference>
<evidence type="ECO:0008006" key="10">
    <source>
        <dbReference type="Google" id="ProtNLM"/>
    </source>
</evidence>
<dbReference type="GO" id="GO:0020037">
    <property type="term" value="F:heme binding"/>
    <property type="evidence" value="ECO:0007669"/>
    <property type="project" value="InterPro"/>
</dbReference>
<evidence type="ECO:0000256" key="1">
    <source>
        <dbReference type="ARBA" id="ARBA00001971"/>
    </source>
</evidence>
<keyword evidence="5 6" id="KW-0349">Heme</keyword>
<feature type="binding site" description="axial binding residue" evidence="5">
    <location>
        <position position="552"/>
    </location>
    <ligand>
        <name>heme</name>
        <dbReference type="ChEBI" id="CHEBI:30413"/>
    </ligand>
    <ligandPart>
        <name>Fe</name>
        <dbReference type="ChEBI" id="CHEBI:18248"/>
    </ligandPart>
</feature>
<protein>
    <recommendedName>
        <fullName evidence="10">Cytochrome P450</fullName>
    </recommendedName>
</protein>
<evidence type="ECO:0000256" key="3">
    <source>
        <dbReference type="ARBA" id="ARBA00022723"/>
    </source>
</evidence>
<feature type="region of interest" description="Disordered" evidence="7">
    <location>
        <begin position="459"/>
        <end position="527"/>
    </location>
</feature>
<keyword evidence="6" id="KW-0503">Monooxygenase</keyword>
<evidence type="ECO:0000313" key="9">
    <source>
        <dbReference type="Proteomes" id="UP001165080"/>
    </source>
</evidence>
<dbReference type="InterPro" id="IPR001128">
    <property type="entry name" value="Cyt_P450"/>
</dbReference>
<comment type="cofactor">
    <cofactor evidence="1 5">
        <name>heme</name>
        <dbReference type="ChEBI" id="CHEBI:30413"/>
    </cofactor>
</comment>
<sequence length="622" mass="66269">MPDLWVCASTCVLGALLLLVLGRAVNRERRTVALPAPPGLPLLGHSLTLRAWAPLSWFRSSGGGSGDQRLLAALLRWSEQYDGAFQLRTGWLGRLLLGDPRVVVVLSDPPAAHALLALGEDAAVKPRRYYASLDRVLHPAAAPSSATAGSSPQWLLLRRSLLHAFSISELRQDFEVAKVKALSLARVITDLGPGVVLDVDDAALRFSLDVMGLSKLGYDFQAVEAQGEVLMLRLLEEVSAEWDARRRRLLSWLAPWISDAAAEGQTRCRILHHFIEKELWADIQARGPPPADDVTLAAQLARLRSPPSRGAPALPLQRTLSELATQLLLAHGPTGHCIAWALGCLAANRAAQDRLVAELKREGVFDDPLKLSYDILPKLSYLDCVVREALRLYPTMPFPATVRTLKKDVVLGGGGGAGGLTLAAGSEVWVDVFSMHRSPRLWRDPNRFIPDRWMAEVEAAAAASQRQPQGKQQQGSQPQDGEPPGDATAEATATAPRRYDGLCTVEPDPDAEGGAAAAQPPPPAAAAAVAAAEPPLCSPDAFMPFGSGPRSCLGQRLAVAEVKAALAVLLSFLVFEPSGEDDAGAGAGGGGEAGEVAQMGLGLFLRPVGGLHLLVAPRKRRT</sequence>
<dbReference type="PANTHER" id="PTHR24305:SF166">
    <property type="entry name" value="CYTOCHROME P450 12A4, MITOCHONDRIAL-RELATED"/>
    <property type="match status" value="1"/>
</dbReference>
<dbReference type="Gene3D" id="1.10.630.10">
    <property type="entry name" value="Cytochrome P450"/>
    <property type="match status" value="1"/>
</dbReference>
<keyword evidence="6" id="KW-0560">Oxidoreductase</keyword>
<reference evidence="8 9" key="1">
    <citation type="journal article" date="2023" name="Commun. Biol.">
        <title>Reorganization of the ancestral sex-determining regions during the evolution of trioecy in Pleodorina starrii.</title>
        <authorList>
            <person name="Takahashi K."/>
            <person name="Suzuki S."/>
            <person name="Kawai-Toyooka H."/>
            <person name="Yamamoto K."/>
            <person name="Hamaji T."/>
            <person name="Ootsuki R."/>
            <person name="Yamaguchi H."/>
            <person name="Kawachi M."/>
            <person name="Higashiyama T."/>
            <person name="Nozaki H."/>
        </authorList>
    </citation>
    <scope>NUCLEOTIDE SEQUENCE [LARGE SCALE GENOMIC DNA]</scope>
    <source>
        <strain evidence="8 9">NIES-4479</strain>
    </source>
</reference>
<dbReference type="InterPro" id="IPR017972">
    <property type="entry name" value="Cyt_P450_CS"/>
</dbReference>
<gene>
    <name evidence="8" type="primary">PLEST002017</name>
    <name evidence="8" type="ORF">PLESTB_001002400</name>
</gene>
<proteinExistence type="inferred from homology"/>
<comment type="similarity">
    <text evidence="2 6">Belongs to the cytochrome P450 family.</text>
</comment>
<feature type="compositionally biased region" description="Low complexity" evidence="7">
    <location>
        <begin position="459"/>
        <end position="495"/>
    </location>
</feature>
<organism evidence="8 9">
    <name type="scientific">Pleodorina starrii</name>
    <dbReference type="NCBI Taxonomy" id="330485"/>
    <lineage>
        <taxon>Eukaryota</taxon>
        <taxon>Viridiplantae</taxon>
        <taxon>Chlorophyta</taxon>
        <taxon>core chlorophytes</taxon>
        <taxon>Chlorophyceae</taxon>
        <taxon>CS clade</taxon>
        <taxon>Chlamydomonadales</taxon>
        <taxon>Volvocaceae</taxon>
        <taxon>Pleodorina</taxon>
    </lineage>
</organism>
<evidence type="ECO:0000313" key="8">
    <source>
        <dbReference type="EMBL" id="GLC55578.1"/>
    </source>
</evidence>
<evidence type="ECO:0000256" key="7">
    <source>
        <dbReference type="SAM" id="MobiDB-lite"/>
    </source>
</evidence>
<evidence type="ECO:0000256" key="2">
    <source>
        <dbReference type="ARBA" id="ARBA00010617"/>
    </source>
</evidence>
<evidence type="ECO:0000256" key="4">
    <source>
        <dbReference type="ARBA" id="ARBA00023004"/>
    </source>
</evidence>
<dbReference type="EMBL" id="BRXU01000013">
    <property type="protein sequence ID" value="GLC55578.1"/>
    <property type="molecule type" value="Genomic_DNA"/>
</dbReference>
<dbReference type="Pfam" id="PF00067">
    <property type="entry name" value="p450"/>
    <property type="match status" value="2"/>
</dbReference>
<name>A0A9W6BP76_9CHLO</name>
<evidence type="ECO:0000256" key="6">
    <source>
        <dbReference type="RuleBase" id="RU000461"/>
    </source>
</evidence>
<keyword evidence="9" id="KW-1185">Reference proteome</keyword>
<dbReference type="GO" id="GO:0004497">
    <property type="term" value="F:monooxygenase activity"/>
    <property type="evidence" value="ECO:0007669"/>
    <property type="project" value="UniProtKB-KW"/>
</dbReference>
<dbReference type="SUPFAM" id="SSF48264">
    <property type="entry name" value="Cytochrome P450"/>
    <property type="match status" value="1"/>
</dbReference>
<comment type="caution">
    <text evidence="8">The sequence shown here is derived from an EMBL/GenBank/DDBJ whole genome shotgun (WGS) entry which is preliminary data.</text>
</comment>
<dbReference type="InterPro" id="IPR050121">
    <property type="entry name" value="Cytochrome_P450_monoxygenase"/>
</dbReference>
<dbReference type="InterPro" id="IPR002403">
    <property type="entry name" value="Cyt_P450_E_grp-IV"/>
</dbReference>
<dbReference type="OrthoDB" id="2789670at2759"/>
<accession>A0A9W6BP76</accession>
<dbReference type="InterPro" id="IPR036396">
    <property type="entry name" value="Cyt_P450_sf"/>
</dbReference>
<keyword evidence="4 5" id="KW-0408">Iron</keyword>
<keyword evidence="3 5" id="KW-0479">Metal-binding</keyword>
<dbReference type="GO" id="GO:0016705">
    <property type="term" value="F:oxidoreductase activity, acting on paired donors, with incorporation or reduction of molecular oxygen"/>
    <property type="evidence" value="ECO:0007669"/>
    <property type="project" value="InterPro"/>
</dbReference>
<dbReference type="PRINTS" id="PR00465">
    <property type="entry name" value="EP450IV"/>
</dbReference>
<dbReference type="Proteomes" id="UP001165080">
    <property type="component" value="Unassembled WGS sequence"/>
</dbReference>
<dbReference type="PROSITE" id="PS00086">
    <property type="entry name" value="CYTOCHROME_P450"/>
    <property type="match status" value="1"/>
</dbReference>
<evidence type="ECO:0000256" key="5">
    <source>
        <dbReference type="PIRSR" id="PIRSR602403-1"/>
    </source>
</evidence>
<dbReference type="PANTHER" id="PTHR24305">
    <property type="entry name" value="CYTOCHROME P450"/>
    <property type="match status" value="1"/>
</dbReference>
<dbReference type="AlphaFoldDB" id="A0A9W6BP76"/>